<evidence type="ECO:0000313" key="10">
    <source>
        <dbReference type="Proteomes" id="UP000704176"/>
    </source>
</evidence>
<dbReference type="InterPro" id="IPR005475">
    <property type="entry name" value="Transketolase-like_Pyr-bd"/>
</dbReference>
<evidence type="ECO:0000256" key="5">
    <source>
        <dbReference type="ARBA" id="ARBA00023002"/>
    </source>
</evidence>
<evidence type="ECO:0000256" key="2">
    <source>
        <dbReference type="ARBA" id="ARBA00003906"/>
    </source>
</evidence>
<evidence type="ECO:0000256" key="1">
    <source>
        <dbReference type="ARBA" id="ARBA00001964"/>
    </source>
</evidence>
<evidence type="ECO:0000256" key="3">
    <source>
        <dbReference type="ARBA" id="ARBA00011301"/>
    </source>
</evidence>
<dbReference type="Pfam" id="PF00676">
    <property type="entry name" value="E1_dh"/>
    <property type="match status" value="1"/>
</dbReference>
<name>A0ABS7VU48_9HYPH</name>
<dbReference type="RefSeq" id="WP_224315840.1">
    <property type="nucleotide sequence ID" value="NZ_JAIRBM010000027.1"/>
</dbReference>
<dbReference type="NCBIfam" id="NF006667">
    <property type="entry name" value="PRK09212.1"/>
    <property type="match status" value="1"/>
</dbReference>
<organism evidence="9 10">
    <name type="scientific">Microvirga puerhi</name>
    <dbReference type="NCBI Taxonomy" id="2876078"/>
    <lineage>
        <taxon>Bacteria</taxon>
        <taxon>Pseudomonadati</taxon>
        <taxon>Pseudomonadota</taxon>
        <taxon>Alphaproteobacteria</taxon>
        <taxon>Hyphomicrobiales</taxon>
        <taxon>Methylobacteriaceae</taxon>
        <taxon>Microvirga</taxon>
    </lineage>
</organism>
<reference evidence="9 10" key="1">
    <citation type="submission" date="2021-09" db="EMBL/GenBank/DDBJ databases">
        <title>The complete genome sequence of a new microorganism.</title>
        <authorList>
            <person name="Zi Z."/>
        </authorList>
    </citation>
    <scope>NUCLEOTIDE SEQUENCE [LARGE SCALE GENOMIC DNA]</scope>
    <source>
        <strain evidence="9 10">WGZ8</strain>
    </source>
</reference>
<dbReference type="InterPro" id="IPR009014">
    <property type="entry name" value="Transketo_C/PFOR_II"/>
</dbReference>
<dbReference type="Gene3D" id="3.40.50.920">
    <property type="match status" value="1"/>
</dbReference>
<keyword evidence="10" id="KW-1185">Reference proteome</keyword>
<evidence type="ECO:0000256" key="7">
    <source>
        <dbReference type="ARBA" id="ARBA00030680"/>
    </source>
</evidence>
<dbReference type="InterPro" id="IPR033248">
    <property type="entry name" value="Transketolase_C"/>
</dbReference>
<dbReference type="SMART" id="SM00861">
    <property type="entry name" value="Transket_pyr"/>
    <property type="match status" value="1"/>
</dbReference>
<gene>
    <name evidence="9" type="ORF">K9B37_22815</name>
</gene>
<dbReference type="Gene3D" id="3.40.50.970">
    <property type="match status" value="2"/>
</dbReference>
<evidence type="ECO:0000256" key="6">
    <source>
        <dbReference type="ARBA" id="ARBA00023052"/>
    </source>
</evidence>
<keyword evidence="5" id="KW-0560">Oxidoreductase</keyword>
<sequence length="677" mass="72794">MTLHAPIRPAMTGPSANFGAAPETMLELFRGMVRIRLFEERATELFKAGVIKGTAHSYAGEEAIAAGTCQHLGRDDFIGSYHRGHGHCIAKGASLDRMMAELMGKETGYCGGLGGSMHIADLDLNILGANGIVGATMPLGTGAALAAKLTGSAQVSIAFFGDGAANQGVFHESVNLAAVWKLPMVFVCENNQYALNTPFRRTTSVDQIAMRAGGYGIPGTVIDGNDAVEVYRVVGDAIERARAGEGPSIVEAMTWRWGPHSMRANLREPRTDEEMKAWMARDPLIRLEERMRMEAGIPAATIASIREEVAEEIAAAVAFAAGSPEPDPQILSRAVYVPHWPHPEPRSQGARELTFPEALNEAIRQEMERDPAVFMMGEDIAETGGIFQVTKGLVERFGHDRIRDTPISESTFCGAGVGAAIAGMRPIVEVQIFDFVTLMMDMIVNQAAKFRFMNGGHARVPLVIRGPQGGGIRLAAQHSQSLEAWFSHVPGLVVIAPSTPYDAKGLLTAAIRDDNPVIFLEHKMLYLGKSGPVPEESYAIPIGKAAIRRPGTDVTIIATQVMVSKALSAAVELERQGISAEVIDPRTIRPLDVDTILDSVRRTNRAVIVHEACLTGGFGAEVAALINEHAFDWLDAPVTRVASLDVPMPFNDRLESAVIPSQERIVAAVCGLFGKDV</sequence>
<dbReference type="SUPFAM" id="SSF52518">
    <property type="entry name" value="Thiamin diphosphate-binding fold (THDP-binding)"/>
    <property type="match status" value="2"/>
</dbReference>
<dbReference type="Pfam" id="PF02779">
    <property type="entry name" value="Transket_pyr"/>
    <property type="match status" value="1"/>
</dbReference>
<feature type="domain" description="Transketolase-like pyrimidine-binding" evidence="8">
    <location>
        <begin position="353"/>
        <end position="528"/>
    </location>
</feature>
<proteinExistence type="predicted"/>
<protein>
    <recommendedName>
        <fullName evidence="4">2-oxoglutarate dehydrogenase E1 component</fullName>
    </recommendedName>
    <alternativeName>
        <fullName evidence="7">Alpha-ketoglutarate dehydrogenase</fullName>
    </alternativeName>
</protein>
<evidence type="ECO:0000259" key="8">
    <source>
        <dbReference type="SMART" id="SM00861"/>
    </source>
</evidence>
<comment type="function">
    <text evidence="2">E1 component of the 2-oxoglutarate dehydrogenase (OGDH) complex which catalyzes the decarboxylation of 2-oxoglutarate, the first step in the conversion of 2-oxoglutarate to succinyl-CoA and CO(2).</text>
</comment>
<keyword evidence="6" id="KW-0786">Thiamine pyrophosphate</keyword>
<dbReference type="InterPro" id="IPR029061">
    <property type="entry name" value="THDP-binding"/>
</dbReference>
<dbReference type="PANTHER" id="PTHR43257:SF2">
    <property type="entry name" value="PYRUVATE DEHYDROGENASE E1 COMPONENT SUBUNIT BETA"/>
    <property type="match status" value="1"/>
</dbReference>
<dbReference type="InterPro" id="IPR001017">
    <property type="entry name" value="DH_E1"/>
</dbReference>
<evidence type="ECO:0000313" key="9">
    <source>
        <dbReference type="EMBL" id="MBZ6079091.1"/>
    </source>
</evidence>
<dbReference type="Proteomes" id="UP000704176">
    <property type="component" value="Unassembled WGS sequence"/>
</dbReference>
<accession>A0ABS7VU48</accession>
<dbReference type="CDD" id="cd02000">
    <property type="entry name" value="TPP_E1_PDC_ADC_BCADC"/>
    <property type="match status" value="1"/>
</dbReference>
<evidence type="ECO:0000256" key="4">
    <source>
        <dbReference type="ARBA" id="ARBA00013321"/>
    </source>
</evidence>
<comment type="caution">
    <text evidence="9">The sequence shown here is derived from an EMBL/GenBank/DDBJ whole genome shotgun (WGS) entry which is preliminary data.</text>
</comment>
<comment type="cofactor">
    <cofactor evidence="1">
        <name>thiamine diphosphate</name>
        <dbReference type="ChEBI" id="CHEBI:58937"/>
    </cofactor>
</comment>
<dbReference type="CDD" id="cd07036">
    <property type="entry name" value="TPP_PYR_E1-PDHc-beta_like"/>
    <property type="match status" value="1"/>
</dbReference>
<comment type="subunit">
    <text evidence="3">Homodimer. Part of the 2-oxoglutarate dehydrogenase (OGDH) complex composed of E1 (2-oxoglutarate dehydrogenase), E2 (dihydrolipoamide succinyltransferase) and E3 (dihydrolipoamide dehydrogenase); the complex contains multiple copies of the three enzymatic components (E1, E2 and E3).</text>
</comment>
<dbReference type="PANTHER" id="PTHR43257">
    <property type="entry name" value="PYRUVATE DEHYDROGENASE E1 COMPONENT BETA SUBUNIT"/>
    <property type="match status" value="1"/>
</dbReference>
<dbReference type="SUPFAM" id="SSF52922">
    <property type="entry name" value="TK C-terminal domain-like"/>
    <property type="match status" value="1"/>
</dbReference>
<dbReference type="Pfam" id="PF02780">
    <property type="entry name" value="Transketolase_C"/>
    <property type="match status" value="1"/>
</dbReference>
<dbReference type="EMBL" id="JAIRBM010000027">
    <property type="protein sequence ID" value="MBZ6079091.1"/>
    <property type="molecule type" value="Genomic_DNA"/>
</dbReference>